<keyword evidence="7" id="KW-1185">Reference proteome</keyword>
<dbReference type="InterPro" id="IPR017896">
    <property type="entry name" value="4Fe4S_Fe-S-bd"/>
</dbReference>
<keyword evidence="4" id="KW-0812">Transmembrane</keyword>
<comment type="subcellular location">
    <subcellularLocation>
        <location evidence="1">Cell membrane</location>
    </subcellularLocation>
</comment>
<keyword evidence="4" id="KW-1133">Transmembrane helix</keyword>
<evidence type="ECO:0000313" key="7">
    <source>
        <dbReference type="Proteomes" id="UP000282930"/>
    </source>
</evidence>
<dbReference type="PANTHER" id="PTHR30224">
    <property type="entry name" value="ELECTRON TRANSPORT PROTEIN"/>
    <property type="match status" value="1"/>
</dbReference>
<dbReference type="GO" id="GO:0005886">
    <property type="term" value="C:plasma membrane"/>
    <property type="evidence" value="ECO:0007669"/>
    <property type="project" value="UniProtKB-SubCell"/>
</dbReference>
<evidence type="ECO:0000256" key="2">
    <source>
        <dbReference type="ARBA" id="ARBA00022475"/>
    </source>
</evidence>
<evidence type="ECO:0000259" key="5">
    <source>
        <dbReference type="Pfam" id="PF12801"/>
    </source>
</evidence>
<keyword evidence="3 4" id="KW-0472">Membrane</keyword>
<name>A0A3T0D7V0_9FIRM</name>
<feature type="domain" description="4Fe-4S ferredoxin-type" evidence="5">
    <location>
        <begin position="53"/>
        <end position="95"/>
    </location>
</feature>
<dbReference type="RefSeq" id="WP_127352490.1">
    <property type="nucleotide sequence ID" value="NZ_CP034791.1"/>
</dbReference>
<protein>
    <submittedName>
        <fullName evidence="6">4Fe-4S binding protein</fullName>
    </submittedName>
</protein>
<reference evidence="6 7" key="1">
    <citation type="submission" date="2018-12" db="EMBL/GenBank/DDBJ databases">
        <title>Genome sequence from the cellulolytic species, Caldicellulosiruptor changbaiensis.</title>
        <authorList>
            <person name="Blumer-Schuette S.E."/>
            <person name="Mendoza C."/>
        </authorList>
    </citation>
    <scope>NUCLEOTIDE SEQUENCE [LARGE SCALE GENOMIC DNA]</scope>
    <source>
        <strain evidence="6 7">CBS-Z</strain>
    </source>
</reference>
<evidence type="ECO:0000256" key="4">
    <source>
        <dbReference type="SAM" id="Phobius"/>
    </source>
</evidence>
<dbReference type="Pfam" id="PF12801">
    <property type="entry name" value="Fer4_5"/>
    <property type="match status" value="2"/>
</dbReference>
<sequence>MKRKILPTQVIRFFVQLFSLLFFPMSFAILLSQIKSLYLAIIGKETFNWNSNFILLIVTVIVTIFFGRFFCGWICAFGTITEWTNLLFRKLFKIKFEMPRKVDKALKGLKYIVLIYLIVFIWTFGDKQLVDPWDAFDNLVSLNFNISLYLANFVFLLLILFFSPFVLKPYCRYFCPLGAVFNKDSARSLHLL</sequence>
<feature type="transmembrane region" description="Helical" evidence="4">
    <location>
        <begin position="145"/>
        <end position="167"/>
    </location>
</feature>
<dbReference type="KEGG" id="ccha:ELD05_11220"/>
<dbReference type="Proteomes" id="UP000282930">
    <property type="component" value="Chromosome"/>
</dbReference>
<dbReference type="EMBL" id="CP034791">
    <property type="protein sequence ID" value="AZT91153.1"/>
    <property type="molecule type" value="Genomic_DNA"/>
</dbReference>
<evidence type="ECO:0000256" key="3">
    <source>
        <dbReference type="ARBA" id="ARBA00023136"/>
    </source>
</evidence>
<dbReference type="PANTHER" id="PTHR30224:SF4">
    <property type="entry name" value="ELECTRON TRANSPORT PROTEIN YCCM-RELATED"/>
    <property type="match status" value="1"/>
</dbReference>
<organism evidence="6 7">
    <name type="scientific">Caldicellulosiruptor changbaiensis</name>
    <dbReference type="NCBI Taxonomy" id="1222016"/>
    <lineage>
        <taxon>Bacteria</taxon>
        <taxon>Bacillati</taxon>
        <taxon>Bacillota</taxon>
        <taxon>Bacillota incertae sedis</taxon>
        <taxon>Caldicellulosiruptorales</taxon>
        <taxon>Caldicellulosiruptoraceae</taxon>
        <taxon>Caldicellulosiruptor</taxon>
    </lineage>
</organism>
<keyword evidence="2" id="KW-1003">Cell membrane</keyword>
<dbReference type="AlphaFoldDB" id="A0A3T0D7V0"/>
<dbReference type="InterPro" id="IPR052378">
    <property type="entry name" value="NosR_regulator"/>
</dbReference>
<feature type="domain" description="4Fe-4S ferredoxin-type" evidence="5">
    <location>
        <begin position="151"/>
        <end position="181"/>
    </location>
</feature>
<feature type="transmembrane region" description="Helical" evidence="4">
    <location>
        <begin position="54"/>
        <end position="87"/>
    </location>
</feature>
<evidence type="ECO:0000256" key="1">
    <source>
        <dbReference type="ARBA" id="ARBA00004236"/>
    </source>
</evidence>
<proteinExistence type="predicted"/>
<feature type="transmembrane region" description="Helical" evidence="4">
    <location>
        <begin position="108"/>
        <end position="125"/>
    </location>
</feature>
<feature type="transmembrane region" description="Helical" evidence="4">
    <location>
        <begin position="12"/>
        <end position="34"/>
    </location>
</feature>
<accession>A0A3T0D7V0</accession>
<evidence type="ECO:0000313" key="6">
    <source>
        <dbReference type="EMBL" id="AZT91153.1"/>
    </source>
</evidence>
<gene>
    <name evidence="6" type="ORF">ELD05_11220</name>
</gene>